<dbReference type="EMBL" id="PZKE01000002">
    <property type="protein sequence ID" value="PTE15902.1"/>
    <property type="molecule type" value="Genomic_DNA"/>
</dbReference>
<dbReference type="Proteomes" id="UP000241362">
    <property type="component" value="Unassembled WGS sequence"/>
</dbReference>
<proteinExistence type="predicted"/>
<comment type="caution">
    <text evidence="1">The sequence shown here is derived from an EMBL/GenBank/DDBJ whole genome shotgun (WGS) entry which is preliminary data.</text>
</comment>
<dbReference type="SUPFAM" id="SSF49899">
    <property type="entry name" value="Concanavalin A-like lectins/glucanases"/>
    <property type="match status" value="1"/>
</dbReference>
<dbReference type="AlphaFoldDB" id="A0A2T4JDA7"/>
<reference evidence="1 2" key="1">
    <citation type="submission" date="2018-03" db="EMBL/GenBank/DDBJ databases">
        <title>Rhodobacter blasticus.</title>
        <authorList>
            <person name="Meyer T.E."/>
            <person name="Miller S."/>
            <person name="Lodha T."/>
            <person name="Gandham S."/>
            <person name="Chintalapati S."/>
            <person name="Chintalapati V.R."/>
        </authorList>
    </citation>
    <scope>NUCLEOTIDE SEQUENCE [LARGE SCALE GENOMIC DNA]</scope>
    <source>
        <strain evidence="1 2">DSM 2131</strain>
    </source>
</reference>
<organism evidence="1 2">
    <name type="scientific">Fuscovulum blasticum DSM 2131</name>
    <dbReference type="NCBI Taxonomy" id="1188250"/>
    <lineage>
        <taxon>Bacteria</taxon>
        <taxon>Pseudomonadati</taxon>
        <taxon>Pseudomonadota</taxon>
        <taxon>Alphaproteobacteria</taxon>
        <taxon>Rhodobacterales</taxon>
        <taxon>Paracoccaceae</taxon>
        <taxon>Pseudogemmobacter</taxon>
    </lineage>
</organism>
<evidence type="ECO:0000313" key="2">
    <source>
        <dbReference type="Proteomes" id="UP000241362"/>
    </source>
</evidence>
<keyword evidence="2" id="KW-1185">Reference proteome</keyword>
<sequence>MRLKFGFVAPPSRTFGAVVPIDTLVDQIPDALDIWAPTEASITLAAGKIAAWTGRKAGRVLAQATAARQPVLDAGRVRMGNGAGTPGACLELQGTQIGATAALTIALNVTIDAAGVTVDNHFTLGAAVPICRLAYRYTNGAKYWRHQNLTQNIDTPLPADFSGRCGVVLVVNGTSATLHLSTGSSTTVVLTGAFTLATLALGAAQAAQPGDLPGSVGNFGIWNRAVSSAELATLLAWVA</sequence>
<name>A0A2T4JDA7_FUSBL</name>
<protein>
    <submittedName>
        <fullName evidence="1">Uncharacterized protein</fullName>
    </submittedName>
</protein>
<evidence type="ECO:0000313" key="1">
    <source>
        <dbReference type="EMBL" id="PTE15902.1"/>
    </source>
</evidence>
<dbReference type="InterPro" id="IPR013320">
    <property type="entry name" value="ConA-like_dom_sf"/>
</dbReference>
<gene>
    <name evidence="1" type="ORF">C5F44_02365</name>
</gene>
<accession>A0A2T4JDA7</accession>
<dbReference type="RefSeq" id="WP_107671910.1">
    <property type="nucleotide sequence ID" value="NZ_PZKE01000002.1"/>
</dbReference>